<comment type="caution">
    <text evidence="2">The sequence shown here is derived from an EMBL/GenBank/DDBJ whole genome shotgun (WGS) entry which is preliminary data.</text>
</comment>
<evidence type="ECO:0000256" key="1">
    <source>
        <dbReference type="SAM" id="Phobius"/>
    </source>
</evidence>
<keyword evidence="1" id="KW-1133">Transmembrane helix</keyword>
<proteinExistence type="predicted"/>
<dbReference type="RefSeq" id="WP_146860512.1">
    <property type="nucleotide sequence ID" value="NZ_BKAU01000001.1"/>
</dbReference>
<dbReference type="CDD" id="cd02440">
    <property type="entry name" value="AdoMet_MTases"/>
    <property type="match status" value="1"/>
</dbReference>
<accession>A0A512RJG2</accession>
<keyword evidence="1" id="KW-0472">Membrane</keyword>
<dbReference type="SUPFAM" id="SSF53335">
    <property type="entry name" value="S-adenosyl-L-methionine-dependent methyltransferases"/>
    <property type="match status" value="1"/>
</dbReference>
<dbReference type="Proteomes" id="UP000321436">
    <property type="component" value="Unassembled WGS sequence"/>
</dbReference>
<dbReference type="Gene3D" id="3.40.50.150">
    <property type="entry name" value="Vaccinia Virus protein VP39"/>
    <property type="match status" value="1"/>
</dbReference>
<keyword evidence="3" id="KW-1185">Reference proteome</keyword>
<evidence type="ECO:0008006" key="4">
    <source>
        <dbReference type="Google" id="ProtNLM"/>
    </source>
</evidence>
<protein>
    <recommendedName>
        <fullName evidence="4">Methyltransferase domain-containing protein</fullName>
    </recommendedName>
</protein>
<dbReference type="OrthoDB" id="9780095at2"/>
<dbReference type="InterPro" id="IPR029063">
    <property type="entry name" value="SAM-dependent_MTases_sf"/>
</dbReference>
<reference evidence="2 3" key="1">
    <citation type="submission" date="2019-07" db="EMBL/GenBank/DDBJ databases">
        <title>Whole genome shotgun sequence of Chitinophaga cymbidii NBRC 109752.</title>
        <authorList>
            <person name="Hosoyama A."/>
            <person name="Uohara A."/>
            <person name="Ohji S."/>
            <person name="Ichikawa N."/>
        </authorList>
    </citation>
    <scope>NUCLEOTIDE SEQUENCE [LARGE SCALE GENOMIC DNA]</scope>
    <source>
        <strain evidence="2 3">NBRC 109752</strain>
    </source>
</reference>
<feature type="transmembrane region" description="Helical" evidence="1">
    <location>
        <begin position="6"/>
        <end position="24"/>
    </location>
</feature>
<name>A0A512RJG2_9BACT</name>
<evidence type="ECO:0000313" key="3">
    <source>
        <dbReference type="Proteomes" id="UP000321436"/>
    </source>
</evidence>
<dbReference type="AlphaFoldDB" id="A0A512RJG2"/>
<gene>
    <name evidence="2" type="ORF">CCY01nite_21060</name>
</gene>
<dbReference type="EMBL" id="BKAU01000001">
    <property type="protein sequence ID" value="GEP95846.1"/>
    <property type="molecule type" value="Genomic_DNA"/>
</dbReference>
<sequence>MRYISYFLYYWWHWGFGLACFVIWHEIAGERKYGIRTIGTDNLKGVVSEEDQDFITIYEPVNYYSANWLFSQLKPEDRQTGFLDVGSGLGRVLAIAAGNGFTDIHGVEFAPELCSASFAMKDTLEKRHPGVSVTINCTDARYYSIPESIGVIFLFNPFNDRIMEAFIQQVLDSLKRRERPLKILYANPVSKELWLNAGFKETASFEKMTFLQGSMMERVAQFP</sequence>
<evidence type="ECO:0000313" key="2">
    <source>
        <dbReference type="EMBL" id="GEP95846.1"/>
    </source>
</evidence>
<organism evidence="2 3">
    <name type="scientific">Chitinophaga cymbidii</name>
    <dbReference type="NCBI Taxonomy" id="1096750"/>
    <lineage>
        <taxon>Bacteria</taxon>
        <taxon>Pseudomonadati</taxon>
        <taxon>Bacteroidota</taxon>
        <taxon>Chitinophagia</taxon>
        <taxon>Chitinophagales</taxon>
        <taxon>Chitinophagaceae</taxon>
        <taxon>Chitinophaga</taxon>
    </lineage>
</organism>
<dbReference type="PROSITE" id="PS51257">
    <property type="entry name" value="PROKAR_LIPOPROTEIN"/>
    <property type="match status" value="1"/>
</dbReference>
<keyword evidence="1" id="KW-0812">Transmembrane</keyword>